<evidence type="ECO:0000256" key="1">
    <source>
        <dbReference type="SAM" id="Phobius"/>
    </source>
</evidence>
<proteinExistence type="predicted"/>
<feature type="non-terminal residue" evidence="2">
    <location>
        <position position="61"/>
    </location>
</feature>
<dbReference type="EMBL" id="BARS01059183">
    <property type="protein sequence ID" value="GAG43269.1"/>
    <property type="molecule type" value="Genomic_DNA"/>
</dbReference>
<protein>
    <recommendedName>
        <fullName evidence="3">HAMP domain-containing protein</fullName>
    </recommendedName>
</protein>
<gene>
    <name evidence="2" type="ORF">S01H1_85886</name>
</gene>
<sequence length="61" mass="7101">DEFRQVIERRFWTNISRTLGVGALVALIAGVLLTRWMVAPLRELERGAKAVTEHHWDYRVP</sequence>
<accession>X0XJD6</accession>
<feature type="non-terminal residue" evidence="2">
    <location>
        <position position="1"/>
    </location>
</feature>
<reference evidence="2" key="1">
    <citation type="journal article" date="2014" name="Front. Microbiol.">
        <title>High frequency of phylogenetically diverse reductive dehalogenase-homologous genes in deep subseafloor sedimentary metagenomes.</title>
        <authorList>
            <person name="Kawai M."/>
            <person name="Futagami T."/>
            <person name="Toyoda A."/>
            <person name="Takaki Y."/>
            <person name="Nishi S."/>
            <person name="Hori S."/>
            <person name="Arai W."/>
            <person name="Tsubouchi T."/>
            <person name="Morono Y."/>
            <person name="Uchiyama I."/>
            <person name="Ito T."/>
            <person name="Fujiyama A."/>
            <person name="Inagaki F."/>
            <person name="Takami H."/>
        </authorList>
    </citation>
    <scope>NUCLEOTIDE SEQUENCE</scope>
    <source>
        <strain evidence="2">Expedition CK06-06</strain>
    </source>
</reference>
<keyword evidence="1" id="KW-1133">Transmembrane helix</keyword>
<name>X0XJD6_9ZZZZ</name>
<evidence type="ECO:0000313" key="2">
    <source>
        <dbReference type="EMBL" id="GAG43269.1"/>
    </source>
</evidence>
<feature type="transmembrane region" description="Helical" evidence="1">
    <location>
        <begin position="19"/>
        <end position="38"/>
    </location>
</feature>
<dbReference type="Gene3D" id="6.10.340.10">
    <property type="match status" value="1"/>
</dbReference>
<comment type="caution">
    <text evidence="2">The sequence shown here is derived from an EMBL/GenBank/DDBJ whole genome shotgun (WGS) entry which is preliminary data.</text>
</comment>
<dbReference type="AlphaFoldDB" id="X0XJD6"/>
<evidence type="ECO:0008006" key="3">
    <source>
        <dbReference type="Google" id="ProtNLM"/>
    </source>
</evidence>
<keyword evidence="1" id="KW-0812">Transmembrane</keyword>
<keyword evidence="1" id="KW-0472">Membrane</keyword>
<organism evidence="2">
    <name type="scientific">marine sediment metagenome</name>
    <dbReference type="NCBI Taxonomy" id="412755"/>
    <lineage>
        <taxon>unclassified sequences</taxon>
        <taxon>metagenomes</taxon>
        <taxon>ecological metagenomes</taxon>
    </lineage>
</organism>